<evidence type="ECO:0000256" key="4">
    <source>
        <dbReference type="ARBA" id="ARBA00022763"/>
    </source>
</evidence>
<evidence type="ECO:0000256" key="6">
    <source>
        <dbReference type="ARBA" id="ARBA00023159"/>
    </source>
</evidence>
<dbReference type="InterPro" id="IPR036388">
    <property type="entry name" value="WH-like_DNA-bd_sf"/>
</dbReference>
<evidence type="ECO:0000256" key="10">
    <source>
        <dbReference type="PIRSR" id="PIRSR000409-1"/>
    </source>
</evidence>
<dbReference type="Gene3D" id="3.40.10.10">
    <property type="entry name" value="DNA Methylphosphotriester Repair Domain"/>
    <property type="match status" value="1"/>
</dbReference>
<dbReference type="InterPro" id="IPR008332">
    <property type="entry name" value="MethylG_MeTrfase_N"/>
</dbReference>
<feature type="binding site" evidence="11">
    <location>
        <position position="44"/>
    </location>
    <ligand>
        <name>Zn(2+)</name>
        <dbReference type="ChEBI" id="CHEBI:29105"/>
    </ligand>
</feature>
<evidence type="ECO:0000313" key="14">
    <source>
        <dbReference type="EMBL" id="BCO07984.1"/>
    </source>
</evidence>
<dbReference type="Gene3D" id="3.30.160.70">
    <property type="entry name" value="Methylated DNA-protein cysteine methyltransferase domain"/>
    <property type="match status" value="1"/>
</dbReference>
<keyword evidence="8" id="KW-0234">DNA repair</keyword>
<name>A0A915XGY0_9BACT</name>
<dbReference type="InterPro" id="IPR016221">
    <property type="entry name" value="Bifunct_regulatory_prot_Ada"/>
</dbReference>
<evidence type="ECO:0000256" key="7">
    <source>
        <dbReference type="ARBA" id="ARBA00023163"/>
    </source>
</evidence>
<proteinExistence type="predicted"/>
<feature type="binding site" evidence="11">
    <location>
        <position position="71"/>
    </location>
    <ligand>
        <name>Zn(2+)</name>
        <dbReference type="ChEBI" id="CHEBI:29105"/>
    </ligand>
</feature>
<dbReference type="PROSITE" id="PS00374">
    <property type="entry name" value="MGMT"/>
    <property type="match status" value="1"/>
</dbReference>
<dbReference type="GO" id="GO:0006281">
    <property type="term" value="P:DNA repair"/>
    <property type="evidence" value="ECO:0007669"/>
    <property type="project" value="UniProtKB-KW"/>
</dbReference>
<feature type="compositionally biased region" description="Basic and acidic residues" evidence="12">
    <location>
        <begin position="358"/>
        <end position="368"/>
    </location>
</feature>
<comment type="catalytic activity">
    <reaction evidence="9">
        <text>a 6-O-methyl-2'-deoxyguanosine in DNA + L-cysteinyl-[protein] = S-methyl-L-cysteinyl-[protein] + a 2'-deoxyguanosine in DNA</text>
        <dbReference type="Rhea" id="RHEA:24000"/>
        <dbReference type="Rhea" id="RHEA-COMP:10131"/>
        <dbReference type="Rhea" id="RHEA-COMP:10132"/>
        <dbReference type="Rhea" id="RHEA-COMP:11367"/>
        <dbReference type="Rhea" id="RHEA-COMP:11368"/>
        <dbReference type="ChEBI" id="CHEBI:29950"/>
        <dbReference type="ChEBI" id="CHEBI:82612"/>
        <dbReference type="ChEBI" id="CHEBI:85445"/>
        <dbReference type="ChEBI" id="CHEBI:85448"/>
        <dbReference type="EC" id="2.1.1.63"/>
    </reaction>
</comment>
<dbReference type="PROSITE" id="PS01124">
    <property type="entry name" value="HTH_ARAC_FAMILY_2"/>
    <property type="match status" value="1"/>
</dbReference>
<dbReference type="InterPro" id="IPR036217">
    <property type="entry name" value="MethylDNA_cys_MeTrfase_DNAb"/>
</dbReference>
<keyword evidence="4" id="KW-0227">DNA damage</keyword>
<dbReference type="PANTHER" id="PTHR10815">
    <property type="entry name" value="METHYLATED-DNA--PROTEIN-CYSTEINE METHYLTRANSFERASE"/>
    <property type="match status" value="1"/>
</dbReference>
<evidence type="ECO:0000256" key="1">
    <source>
        <dbReference type="ARBA" id="ARBA00001286"/>
    </source>
</evidence>
<keyword evidence="11" id="KW-0479">Metal-binding</keyword>
<dbReference type="InterPro" id="IPR014048">
    <property type="entry name" value="MethylDNA_cys_MeTrfase_DNA-bd"/>
</dbReference>
<evidence type="ECO:0000256" key="12">
    <source>
        <dbReference type="SAM" id="MobiDB-lite"/>
    </source>
</evidence>
<keyword evidence="15" id="KW-1185">Reference proteome</keyword>
<feature type="binding site" evidence="11">
    <location>
        <position position="40"/>
    </location>
    <ligand>
        <name>Zn(2+)</name>
        <dbReference type="ChEBI" id="CHEBI:29105"/>
    </ligand>
</feature>
<keyword evidence="6" id="KW-0010">Activator</keyword>
<dbReference type="InterPro" id="IPR004026">
    <property type="entry name" value="Ada_DNA_repair_Zn-bd"/>
</dbReference>
<dbReference type="PIRSF" id="PIRSF000409">
    <property type="entry name" value="Ada"/>
    <property type="match status" value="1"/>
</dbReference>
<protein>
    <submittedName>
        <fullName evidence="14">Bifunctional transcriptional activator/DNA repair enzyme protein Ada</fullName>
    </submittedName>
</protein>
<comment type="cofactor">
    <cofactor evidence="11">
        <name>Zn(2+)</name>
        <dbReference type="ChEBI" id="CHEBI:29105"/>
    </cofactor>
    <text evidence="11">Binds 1 zinc ion per subunit.</text>
</comment>
<dbReference type="NCBIfam" id="NF011964">
    <property type="entry name" value="PRK15435.1"/>
    <property type="match status" value="1"/>
</dbReference>
<dbReference type="Pfam" id="PF12833">
    <property type="entry name" value="HTH_18"/>
    <property type="match status" value="1"/>
</dbReference>
<dbReference type="SUPFAM" id="SSF57884">
    <property type="entry name" value="Ada DNA repair protein, N-terminal domain (N-Ada 10)"/>
    <property type="match status" value="1"/>
</dbReference>
<evidence type="ECO:0000313" key="15">
    <source>
        <dbReference type="Proteomes" id="UP001063350"/>
    </source>
</evidence>
<accession>A0A915XGY0</accession>
<dbReference type="AlphaFoldDB" id="A0A915XGY0"/>
<dbReference type="GO" id="GO:0003908">
    <property type="term" value="F:methylated-DNA-[protein]-cysteine S-methyltransferase activity"/>
    <property type="evidence" value="ECO:0007669"/>
    <property type="project" value="UniProtKB-EC"/>
</dbReference>
<dbReference type="Gene3D" id="1.10.10.60">
    <property type="entry name" value="Homeodomain-like"/>
    <property type="match status" value="1"/>
</dbReference>
<dbReference type="SUPFAM" id="SSF46767">
    <property type="entry name" value="Methylated DNA-protein cysteine methyltransferase, C-terminal domain"/>
    <property type="match status" value="1"/>
</dbReference>
<dbReference type="InterPro" id="IPR001497">
    <property type="entry name" value="MethylDNA_cys_MeTrfase_AS"/>
</dbReference>
<dbReference type="KEGG" id="ddu:GF1_03600"/>
<dbReference type="GO" id="GO:0008270">
    <property type="term" value="F:zinc ion binding"/>
    <property type="evidence" value="ECO:0007669"/>
    <property type="project" value="InterPro"/>
</dbReference>
<keyword evidence="5" id="KW-0805">Transcription regulation</keyword>
<evidence type="ECO:0000256" key="11">
    <source>
        <dbReference type="PIRSR" id="PIRSR000409-3"/>
    </source>
</evidence>
<dbReference type="SMART" id="SM00342">
    <property type="entry name" value="HTH_ARAC"/>
    <property type="match status" value="1"/>
</dbReference>
<dbReference type="InterPro" id="IPR018060">
    <property type="entry name" value="HTH_AraC"/>
</dbReference>
<dbReference type="NCBIfam" id="TIGR00589">
    <property type="entry name" value="ogt"/>
    <property type="match status" value="1"/>
</dbReference>
<feature type="binding site" evidence="11">
    <location>
        <position position="74"/>
    </location>
    <ligand>
        <name>Zn(2+)</name>
        <dbReference type="ChEBI" id="CHEBI:29105"/>
    </ligand>
</feature>
<dbReference type="CDD" id="cd06445">
    <property type="entry name" value="ATase"/>
    <property type="match status" value="1"/>
</dbReference>
<feature type="domain" description="HTH araC/xylS-type" evidence="13">
    <location>
        <begin position="105"/>
        <end position="186"/>
    </location>
</feature>
<keyword evidence="2" id="KW-0489">Methyltransferase</keyword>
<dbReference type="Proteomes" id="UP001063350">
    <property type="component" value="Chromosome"/>
</dbReference>
<dbReference type="InterPro" id="IPR009057">
    <property type="entry name" value="Homeodomain-like_sf"/>
</dbReference>
<dbReference type="InterPro" id="IPR035451">
    <property type="entry name" value="Ada-like_dom_sf"/>
</dbReference>
<dbReference type="PANTHER" id="PTHR10815:SF14">
    <property type="entry name" value="BIFUNCTIONAL TRANSCRIPTIONAL ACTIVATOR_DNA REPAIR ENZYME ADA"/>
    <property type="match status" value="1"/>
</dbReference>
<dbReference type="EMBL" id="AP024233">
    <property type="protein sequence ID" value="BCO07984.1"/>
    <property type="molecule type" value="Genomic_DNA"/>
</dbReference>
<gene>
    <name evidence="14" type="primary">ada</name>
    <name evidence="14" type="ORF">GF1_03600</name>
</gene>
<dbReference type="Pfam" id="PF01035">
    <property type="entry name" value="DNA_binding_1"/>
    <property type="match status" value="1"/>
</dbReference>
<feature type="region of interest" description="Disordered" evidence="12">
    <location>
        <begin position="331"/>
        <end position="368"/>
    </location>
</feature>
<comment type="catalytic activity">
    <reaction evidence="1">
        <text>a 4-O-methyl-thymidine in DNA + L-cysteinyl-[protein] = a thymidine in DNA + S-methyl-L-cysteinyl-[protein]</text>
        <dbReference type="Rhea" id="RHEA:53428"/>
        <dbReference type="Rhea" id="RHEA-COMP:10131"/>
        <dbReference type="Rhea" id="RHEA-COMP:10132"/>
        <dbReference type="Rhea" id="RHEA-COMP:13555"/>
        <dbReference type="Rhea" id="RHEA-COMP:13556"/>
        <dbReference type="ChEBI" id="CHEBI:29950"/>
        <dbReference type="ChEBI" id="CHEBI:82612"/>
        <dbReference type="ChEBI" id="CHEBI:137386"/>
        <dbReference type="ChEBI" id="CHEBI:137387"/>
        <dbReference type="EC" id="2.1.1.63"/>
    </reaction>
</comment>
<dbReference type="Pfam" id="PF02870">
    <property type="entry name" value="Methyltransf_1N"/>
    <property type="match status" value="1"/>
</dbReference>
<dbReference type="Pfam" id="PF02805">
    <property type="entry name" value="Ada_Zn_binding"/>
    <property type="match status" value="1"/>
</dbReference>
<evidence type="ECO:0000256" key="5">
    <source>
        <dbReference type="ARBA" id="ARBA00023015"/>
    </source>
</evidence>
<evidence type="ECO:0000259" key="13">
    <source>
        <dbReference type="PROSITE" id="PS01124"/>
    </source>
</evidence>
<keyword evidence="7" id="KW-0804">Transcription</keyword>
<evidence type="ECO:0000256" key="2">
    <source>
        <dbReference type="ARBA" id="ARBA00022603"/>
    </source>
</evidence>
<dbReference type="SUPFAM" id="SSF46689">
    <property type="entry name" value="Homeodomain-like"/>
    <property type="match status" value="1"/>
</dbReference>
<feature type="active site" description="Nucleophile; methyl group acceptor from methylphosphotriester" evidence="10">
    <location>
        <position position="40"/>
    </location>
</feature>
<reference evidence="14" key="1">
    <citation type="submission" date="2020-12" db="EMBL/GenBank/DDBJ databases">
        <title>Desulfobium dissulfuricans gen. nov., sp. nov., a novel mesophilic, sulfate-reducing bacterium isolated from a deep-sea hydrothermal vent.</title>
        <authorList>
            <person name="Hashimoto Y."/>
            <person name="Tame A."/>
            <person name="Sawayama S."/>
            <person name="Miyazaki J."/>
            <person name="Takai K."/>
            <person name="Nakagawa S."/>
        </authorList>
    </citation>
    <scope>NUCLEOTIDE SEQUENCE</scope>
    <source>
        <strain evidence="14">GF1</strain>
    </source>
</reference>
<dbReference type="GO" id="GO:0043565">
    <property type="term" value="F:sequence-specific DNA binding"/>
    <property type="evidence" value="ECO:0007669"/>
    <property type="project" value="InterPro"/>
</dbReference>
<dbReference type="SUPFAM" id="SSF53155">
    <property type="entry name" value="Methylated DNA-protein cysteine methyltransferase domain"/>
    <property type="match status" value="1"/>
</dbReference>
<feature type="active site" description="Nucleophile; methyl group acceptor from either O6-methylguanine or O4-methylthymine" evidence="10">
    <location>
        <position position="324"/>
    </location>
</feature>
<evidence type="ECO:0000256" key="9">
    <source>
        <dbReference type="ARBA" id="ARBA00049348"/>
    </source>
</evidence>
<dbReference type="GO" id="GO:0003700">
    <property type="term" value="F:DNA-binding transcription factor activity"/>
    <property type="evidence" value="ECO:0007669"/>
    <property type="project" value="InterPro"/>
</dbReference>
<keyword evidence="3" id="KW-0808">Transferase</keyword>
<evidence type="ECO:0000256" key="3">
    <source>
        <dbReference type="ARBA" id="ARBA00022679"/>
    </source>
</evidence>
<organism evidence="14 15">
    <name type="scientific">Desulfolithobacter dissulfuricans</name>
    <dbReference type="NCBI Taxonomy" id="2795293"/>
    <lineage>
        <taxon>Bacteria</taxon>
        <taxon>Pseudomonadati</taxon>
        <taxon>Thermodesulfobacteriota</taxon>
        <taxon>Desulfobulbia</taxon>
        <taxon>Desulfobulbales</taxon>
        <taxon>Desulfobulbaceae</taxon>
        <taxon>Desulfolithobacter</taxon>
    </lineage>
</organism>
<dbReference type="GO" id="GO:0032259">
    <property type="term" value="P:methylation"/>
    <property type="evidence" value="ECO:0007669"/>
    <property type="project" value="UniProtKB-KW"/>
</dbReference>
<dbReference type="Gene3D" id="1.10.10.10">
    <property type="entry name" value="Winged helix-like DNA-binding domain superfamily/Winged helix DNA-binding domain"/>
    <property type="match status" value="1"/>
</dbReference>
<sequence>MKSDTKLCVDEKSRWQTLVTRDAAARVAFYYGVKTTGIVCRVGCPSRLPKRENVVFFDTYGEARLAGYRPCKKCRPDLESPDGPLVEMVVRACRRIDEAETPPGLEELAAEAGMSQGHFHRIFKQIVGVTPKQYAAARQTQRFREELKSGRSVTEAIYEAGFSSSSRAYQTAGERLGMPPSTFRRGGAGMTIRYGMAPCSLGWVAVAATERGVCLIEFGNDPKSLSDKAWEHFPNADIEEAGPDFSDLLQKVVHLTESPRQPLDLPLDIQGTAFQERVWQALRDVPPGTTVTYAEIARRIGRPKAARAVAQACAANKLAVAVPCHRVVRSDGPSGATAGAWSESKRCSSAKAKRLKLSRVESERDHEA</sequence>
<keyword evidence="11" id="KW-0862">Zinc</keyword>
<evidence type="ECO:0000256" key="8">
    <source>
        <dbReference type="ARBA" id="ARBA00023204"/>
    </source>
</evidence>
<dbReference type="InterPro" id="IPR036631">
    <property type="entry name" value="MGMT_N_sf"/>
</dbReference>